<dbReference type="EC" id="2.7.7.87" evidence="3"/>
<dbReference type="GO" id="GO:0005737">
    <property type="term" value="C:cytoplasm"/>
    <property type="evidence" value="ECO:0007669"/>
    <property type="project" value="UniProtKB-SubCell"/>
</dbReference>
<dbReference type="InterPro" id="IPR050156">
    <property type="entry name" value="TC-AMP_synthase_SUA5"/>
</dbReference>
<evidence type="ECO:0000256" key="11">
    <source>
        <dbReference type="ARBA" id="ARBA00029774"/>
    </source>
</evidence>
<keyword evidence="6" id="KW-0808">Transferase</keyword>
<dbReference type="PROSITE" id="PS51163">
    <property type="entry name" value="YRDC"/>
    <property type="match status" value="1"/>
</dbReference>
<keyword evidence="10" id="KW-0067">ATP-binding</keyword>
<dbReference type="GO" id="GO:0005524">
    <property type="term" value="F:ATP binding"/>
    <property type="evidence" value="ECO:0007669"/>
    <property type="project" value="UniProtKB-KW"/>
</dbReference>
<dbReference type="NCBIfam" id="TIGR00057">
    <property type="entry name" value="L-threonylcarbamoyladenylate synthase"/>
    <property type="match status" value="1"/>
</dbReference>
<dbReference type="InterPro" id="IPR010923">
    <property type="entry name" value="T(6)A37_SUA5"/>
</dbReference>
<evidence type="ECO:0000256" key="4">
    <source>
        <dbReference type="ARBA" id="ARBA00015492"/>
    </source>
</evidence>
<comment type="catalytic activity">
    <reaction evidence="12">
        <text>L-threonine + hydrogencarbonate + ATP = L-threonylcarbamoyladenylate + diphosphate + H2O</text>
        <dbReference type="Rhea" id="RHEA:36407"/>
        <dbReference type="ChEBI" id="CHEBI:15377"/>
        <dbReference type="ChEBI" id="CHEBI:17544"/>
        <dbReference type="ChEBI" id="CHEBI:30616"/>
        <dbReference type="ChEBI" id="CHEBI:33019"/>
        <dbReference type="ChEBI" id="CHEBI:57926"/>
        <dbReference type="ChEBI" id="CHEBI:73682"/>
        <dbReference type="EC" id="2.7.7.87"/>
    </reaction>
</comment>
<proteinExistence type="inferred from homology"/>
<dbReference type="GO" id="GO:0003725">
    <property type="term" value="F:double-stranded RNA binding"/>
    <property type="evidence" value="ECO:0007669"/>
    <property type="project" value="InterPro"/>
</dbReference>
<dbReference type="InterPro" id="IPR017945">
    <property type="entry name" value="DHBP_synth_RibB-like_a/b_dom"/>
</dbReference>
<dbReference type="GO" id="GO:0000049">
    <property type="term" value="F:tRNA binding"/>
    <property type="evidence" value="ECO:0007669"/>
    <property type="project" value="TreeGrafter"/>
</dbReference>
<keyword evidence="7" id="KW-0819">tRNA processing</keyword>
<feature type="domain" description="YrdC-like" evidence="13">
    <location>
        <begin position="15"/>
        <end position="212"/>
    </location>
</feature>
<sequence>MQQYQQYPTIYAPTERALRRCKRQIMSGGLVAFPTETVYGLGADGLNPDAVNKIFEWKGRPNNNPIILHFSQLSQLSKITNLTQLELHAMLLIAKECWPGPLTLVLRASDIVPKEVTAGKSFVGVRMPNDSVALALINECSCLIAAPSANLSGHCSPYTAQHVANDFHDRNLTILNDSENRFLRCGIESSVIKLDENVPGSLKVTVLRTGLVGGNRIKRILDAHNVPFHLEYYVRLGGDSEKTGMDCPGQLFRHYAPMIPAYIENSDARHTIDAMQLHDYVIIGANGSLKEYNDKCLIYYDLGASIVDVAKNIYSVLRLAEKVFGAKGIIISVKKLEEFADEDSDLDKAITDKLLRCSEGHITRIG</sequence>
<dbReference type="InterPro" id="IPR006070">
    <property type="entry name" value="Sua5-like_dom"/>
</dbReference>
<dbReference type="SUPFAM" id="SSF55821">
    <property type="entry name" value="YrdC/RibB"/>
    <property type="match status" value="1"/>
</dbReference>
<evidence type="ECO:0000256" key="6">
    <source>
        <dbReference type="ARBA" id="ARBA00022679"/>
    </source>
</evidence>
<comment type="similarity">
    <text evidence="2">Belongs to the SUA5 family.</text>
</comment>
<dbReference type="GO" id="GO:0061710">
    <property type="term" value="F:L-threonylcarbamoyladenylate synthase"/>
    <property type="evidence" value="ECO:0007669"/>
    <property type="project" value="UniProtKB-EC"/>
</dbReference>
<evidence type="ECO:0000256" key="3">
    <source>
        <dbReference type="ARBA" id="ARBA00012584"/>
    </source>
</evidence>
<accession>A0A6C0F246</accession>
<keyword evidence="8" id="KW-0548">Nucleotidyltransferase</keyword>
<dbReference type="AlphaFoldDB" id="A0A6C0F246"/>
<keyword evidence="9" id="KW-0547">Nucleotide-binding</keyword>
<evidence type="ECO:0000256" key="1">
    <source>
        <dbReference type="ARBA" id="ARBA00004496"/>
    </source>
</evidence>
<evidence type="ECO:0000256" key="8">
    <source>
        <dbReference type="ARBA" id="ARBA00022695"/>
    </source>
</evidence>
<comment type="subcellular location">
    <subcellularLocation>
        <location evidence="1">Cytoplasm</location>
    </subcellularLocation>
</comment>
<dbReference type="Gene3D" id="3.40.50.11030">
    <property type="entry name" value="Threonylcarbamoyl-AMP synthase, C-terminal domain"/>
    <property type="match status" value="1"/>
</dbReference>
<dbReference type="PANTHER" id="PTHR17490">
    <property type="entry name" value="SUA5"/>
    <property type="match status" value="1"/>
</dbReference>
<evidence type="ECO:0000256" key="12">
    <source>
        <dbReference type="ARBA" id="ARBA00048366"/>
    </source>
</evidence>
<name>A0A6C0F246_9ZZZZ</name>
<dbReference type="InterPro" id="IPR038385">
    <property type="entry name" value="Sua5/YwlC_C"/>
</dbReference>
<evidence type="ECO:0000256" key="2">
    <source>
        <dbReference type="ARBA" id="ARBA00007663"/>
    </source>
</evidence>
<dbReference type="PIRSF" id="PIRSF004930">
    <property type="entry name" value="Tln_factor_SUA5"/>
    <property type="match status" value="1"/>
</dbReference>
<evidence type="ECO:0000256" key="7">
    <source>
        <dbReference type="ARBA" id="ARBA00022694"/>
    </source>
</evidence>
<dbReference type="EMBL" id="MN738999">
    <property type="protein sequence ID" value="QHT34350.1"/>
    <property type="molecule type" value="Genomic_DNA"/>
</dbReference>
<evidence type="ECO:0000256" key="10">
    <source>
        <dbReference type="ARBA" id="ARBA00022840"/>
    </source>
</evidence>
<keyword evidence="5" id="KW-0963">Cytoplasm</keyword>
<dbReference type="GO" id="GO:0006450">
    <property type="term" value="P:regulation of translational fidelity"/>
    <property type="evidence" value="ECO:0007669"/>
    <property type="project" value="TreeGrafter"/>
</dbReference>
<dbReference type="Pfam" id="PF03481">
    <property type="entry name" value="Sua5_C"/>
    <property type="match status" value="1"/>
</dbReference>
<evidence type="ECO:0000259" key="13">
    <source>
        <dbReference type="PROSITE" id="PS51163"/>
    </source>
</evidence>
<evidence type="ECO:0000313" key="14">
    <source>
        <dbReference type="EMBL" id="QHT34350.1"/>
    </source>
</evidence>
<protein>
    <recommendedName>
        <fullName evidence="4">Threonylcarbamoyl-AMP synthase</fullName>
        <ecNumber evidence="3">2.7.7.87</ecNumber>
    </recommendedName>
    <alternativeName>
        <fullName evidence="11">L-threonylcarbamoyladenylate synthase</fullName>
    </alternativeName>
</protein>
<evidence type="ECO:0000256" key="9">
    <source>
        <dbReference type="ARBA" id="ARBA00022741"/>
    </source>
</evidence>
<reference evidence="14" key="1">
    <citation type="journal article" date="2020" name="Nature">
        <title>Giant virus diversity and host interactions through global metagenomics.</title>
        <authorList>
            <person name="Schulz F."/>
            <person name="Roux S."/>
            <person name="Paez-Espino D."/>
            <person name="Jungbluth S."/>
            <person name="Walsh D.A."/>
            <person name="Denef V.J."/>
            <person name="McMahon K.D."/>
            <person name="Konstantinidis K.T."/>
            <person name="Eloe-Fadrosh E.A."/>
            <person name="Kyrpides N.C."/>
            <person name="Woyke T."/>
        </authorList>
    </citation>
    <scope>NUCLEOTIDE SEQUENCE</scope>
    <source>
        <strain evidence="14">GVMAG-M-3300009163-63</strain>
    </source>
</reference>
<dbReference type="PANTHER" id="PTHR17490:SF16">
    <property type="entry name" value="THREONYLCARBAMOYL-AMP SYNTHASE"/>
    <property type="match status" value="1"/>
</dbReference>
<evidence type="ECO:0000256" key="5">
    <source>
        <dbReference type="ARBA" id="ARBA00022490"/>
    </source>
</evidence>
<dbReference type="Pfam" id="PF01300">
    <property type="entry name" value="Sua5_yciO_yrdC"/>
    <property type="match status" value="1"/>
</dbReference>
<organism evidence="14">
    <name type="scientific">viral metagenome</name>
    <dbReference type="NCBI Taxonomy" id="1070528"/>
    <lineage>
        <taxon>unclassified sequences</taxon>
        <taxon>metagenomes</taxon>
        <taxon>organismal metagenomes</taxon>
    </lineage>
</organism>
<dbReference type="Gene3D" id="3.90.870.10">
    <property type="entry name" value="DHBP synthase"/>
    <property type="match status" value="1"/>
</dbReference>
<dbReference type="InterPro" id="IPR005145">
    <property type="entry name" value="Sua5_C"/>
</dbReference>
<dbReference type="GO" id="GO:0008033">
    <property type="term" value="P:tRNA processing"/>
    <property type="evidence" value="ECO:0007669"/>
    <property type="project" value="UniProtKB-KW"/>
</dbReference>